<feature type="compositionally biased region" description="Low complexity" evidence="1">
    <location>
        <begin position="154"/>
        <end position="166"/>
    </location>
</feature>
<protein>
    <submittedName>
        <fullName evidence="2">Uncharacterized protein</fullName>
    </submittedName>
</protein>
<keyword evidence="3" id="KW-1185">Reference proteome</keyword>
<proteinExistence type="predicted"/>
<dbReference type="OrthoDB" id="4118494at2759"/>
<feature type="region of interest" description="Disordered" evidence="1">
    <location>
        <begin position="309"/>
        <end position="354"/>
    </location>
</feature>
<gene>
    <name evidence="2" type="ORF">CLCR_03597</name>
</gene>
<comment type="caution">
    <text evidence="2">The sequence shown here is derived from an EMBL/GenBank/DDBJ whole genome shotgun (WGS) entry which is preliminary data.</text>
</comment>
<sequence>MENKMKKLVRQLSTRARTRPTVATGTGTGTSKAVESVQMNPPLTSPIPPNTVVHFPKCPHTTPPTPRPAYIPPVLRTEIIETSVPAVASAGAAELATCLEDLEITGVIPKPGPASASESNEAIIPTGMAGPGPEQHEREPEPEPEHDDELAFPTATTTTGTTTEGNDTTVHIKQYFSTPSRCLDCSLSLARHREASTRDFGAAILREWRLRLVELTSAAKAVCQVARIKNAEPGRSDGHLLKEDIAVLEKIEAEEAALAAKMAQQRERVEREVRAIWADVAREWEGGIREVVRGDGTGEAEERCVFVVSSPARGGDSPGQGEGCGDDGREDGDREGALAEGQESVQVRWVPVEG</sequence>
<dbReference type="VEuPathDB" id="FungiDB:CLCR_03597"/>
<evidence type="ECO:0000313" key="3">
    <source>
        <dbReference type="Proteomes" id="UP000094526"/>
    </source>
</evidence>
<feature type="compositionally biased region" description="Basic and acidic residues" evidence="1">
    <location>
        <begin position="134"/>
        <end position="143"/>
    </location>
</feature>
<feature type="region of interest" description="Disordered" evidence="1">
    <location>
        <begin position="12"/>
        <end position="32"/>
    </location>
</feature>
<evidence type="ECO:0000313" key="2">
    <source>
        <dbReference type="EMBL" id="OCT47414.1"/>
    </source>
</evidence>
<dbReference type="EMBL" id="LGRB01000013">
    <property type="protein sequence ID" value="OCT47414.1"/>
    <property type="molecule type" value="Genomic_DNA"/>
</dbReference>
<name>A0A1C1CFW8_9EURO</name>
<dbReference type="VEuPathDB" id="FungiDB:G647_01963"/>
<reference evidence="3" key="1">
    <citation type="submission" date="2015-07" db="EMBL/GenBank/DDBJ databases">
        <authorList>
            <person name="Teixeira M.M."/>
            <person name="Souza R.C."/>
            <person name="Almeida L.G."/>
            <person name="Vicente V.A."/>
            <person name="de Hoog S."/>
            <person name="Bocca A.L."/>
            <person name="de Almeida S.R."/>
            <person name="Vasconcelos A.T."/>
            <person name="Felipe M.S."/>
        </authorList>
    </citation>
    <scope>NUCLEOTIDE SEQUENCE [LARGE SCALE GENOMIC DNA]</scope>
    <source>
        <strain evidence="3">KSF</strain>
    </source>
</reference>
<dbReference type="Proteomes" id="UP000094526">
    <property type="component" value="Unassembled WGS sequence"/>
</dbReference>
<organism evidence="2 3">
    <name type="scientific">Cladophialophora carrionii</name>
    <dbReference type="NCBI Taxonomy" id="86049"/>
    <lineage>
        <taxon>Eukaryota</taxon>
        <taxon>Fungi</taxon>
        <taxon>Dikarya</taxon>
        <taxon>Ascomycota</taxon>
        <taxon>Pezizomycotina</taxon>
        <taxon>Eurotiomycetes</taxon>
        <taxon>Chaetothyriomycetidae</taxon>
        <taxon>Chaetothyriales</taxon>
        <taxon>Herpotrichiellaceae</taxon>
        <taxon>Cladophialophora</taxon>
    </lineage>
</organism>
<evidence type="ECO:0000256" key="1">
    <source>
        <dbReference type="SAM" id="MobiDB-lite"/>
    </source>
</evidence>
<accession>A0A1C1CFW8</accession>
<dbReference type="AlphaFoldDB" id="A0A1C1CFW8"/>
<feature type="region of interest" description="Disordered" evidence="1">
    <location>
        <begin position="126"/>
        <end position="166"/>
    </location>
</feature>